<gene>
    <name evidence="2" type="ORF">THRCLA_20174</name>
</gene>
<keyword evidence="3" id="KW-1185">Reference proteome</keyword>
<dbReference type="EMBL" id="JNBS01000247">
    <property type="protein sequence ID" value="OQS07348.1"/>
    <property type="molecule type" value="Genomic_DNA"/>
</dbReference>
<dbReference type="SUPFAM" id="SSF50978">
    <property type="entry name" value="WD40 repeat-like"/>
    <property type="match status" value="1"/>
</dbReference>
<dbReference type="SMART" id="SM00320">
    <property type="entry name" value="WD40"/>
    <property type="match status" value="6"/>
</dbReference>
<feature type="compositionally biased region" description="Polar residues" evidence="1">
    <location>
        <begin position="1"/>
        <end position="12"/>
    </location>
</feature>
<dbReference type="InterPro" id="IPR015943">
    <property type="entry name" value="WD40/YVTN_repeat-like_dom_sf"/>
</dbReference>
<evidence type="ECO:0000256" key="1">
    <source>
        <dbReference type="SAM" id="MobiDB-lite"/>
    </source>
</evidence>
<sequence length="405" mass="45034">MDLLQGYTSNPESSPPRKRKAVNVPLNVELPRALASAYKPKRRAMARFSESQKPELEIEELFGAKEIPSTPSQGYWQSNGKVNRIRWNTKFPTLLATASMQPGVQIWSAFEKKLMRTLEHHTDAIKDIQWSVDGRNLFSCSFDQTIACVDAERNQCVTKYQGNHRFTALATHKGENDLILAGNERGEVVCWDTRSGAIAQTYQKTCGEVHSIAFMPSQTQFITSSTVTKTSSADKGVAVWDFETGALMSKSIYREGFTCSSIEVGSIVQTLMHPIKPYFALQSHGNYIATVSTSKLKLHKKKYFGHTSEGYGLDCSFNTTGDLIASGDASGRVVVYNTKTHSSVFSCPVHDGVCMCVAFHPTLPFAVASGGWNSCVGCTLFWIWVKSTFNSFKKWQWNIPLCQAQ</sequence>
<dbReference type="InterPro" id="IPR053053">
    <property type="entry name" value="WD_repeat_protein"/>
</dbReference>
<accession>A0A1W0AAX5</accession>
<organism evidence="2 3">
    <name type="scientific">Thraustotheca clavata</name>
    <dbReference type="NCBI Taxonomy" id="74557"/>
    <lineage>
        <taxon>Eukaryota</taxon>
        <taxon>Sar</taxon>
        <taxon>Stramenopiles</taxon>
        <taxon>Oomycota</taxon>
        <taxon>Saprolegniomycetes</taxon>
        <taxon>Saprolegniales</taxon>
        <taxon>Achlyaceae</taxon>
        <taxon>Thraustotheca</taxon>
    </lineage>
</organism>
<dbReference type="InterPro" id="IPR036322">
    <property type="entry name" value="WD40_repeat_dom_sf"/>
</dbReference>
<dbReference type="Proteomes" id="UP000243217">
    <property type="component" value="Unassembled WGS sequence"/>
</dbReference>
<dbReference type="PANTHER" id="PTHR44566">
    <property type="entry name" value="TRANSDUCIN/WD40 REPEAT-LIKE SUPERFAMILY PROTEIN"/>
    <property type="match status" value="1"/>
</dbReference>
<name>A0A1W0AAX5_9STRA</name>
<dbReference type="Pfam" id="PF00400">
    <property type="entry name" value="WD40"/>
    <property type="match status" value="3"/>
</dbReference>
<protein>
    <submittedName>
        <fullName evidence="2">Uncharacterized protein</fullName>
    </submittedName>
</protein>
<dbReference type="STRING" id="74557.A0A1W0AAX5"/>
<dbReference type="OrthoDB" id="256303at2759"/>
<feature type="region of interest" description="Disordered" evidence="1">
    <location>
        <begin position="1"/>
        <end position="24"/>
    </location>
</feature>
<evidence type="ECO:0000313" key="3">
    <source>
        <dbReference type="Proteomes" id="UP000243217"/>
    </source>
</evidence>
<dbReference type="InterPro" id="IPR001680">
    <property type="entry name" value="WD40_rpt"/>
</dbReference>
<evidence type="ECO:0000313" key="2">
    <source>
        <dbReference type="EMBL" id="OQS07348.1"/>
    </source>
</evidence>
<dbReference type="AlphaFoldDB" id="A0A1W0AAX5"/>
<dbReference type="PANTHER" id="PTHR44566:SF1">
    <property type="entry name" value="WD REPEAT-CONTAINING PROTEIN 25"/>
    <property type="match status" value="1"/>
</dbReference>
<proteinExistence type="predicted"/>
<dbReference type="Gene3D" id="2.130.10.10">
    <property type="entry name" value="YVTN repeat-like/Quinoprotein amine dehydrogenase"/>
    <property type="match status" value="1"/>
</dbReference>
<reference evidence="2 3" key="1">
    <citation type="journal article" date="2014" name="Genome Biol. Evol.">
        <title>The secreted proteins of Achlya hypogyna and Thraustotheca clavata identify the ancestral oomycete secretome and reveal gene acquisitions by horizontal gene transfer.</title>
        <authorList>
            <person name="Misner I."/>
            <person name="Blouin N."/>
            <person name="Leonard G."/>
            <person name="Richards T.A."/>
            <person name="Lane C.E."/>
        </authorList>
    </citation>
    <scope>NUCLEOTIDE SEQUENCE [LARGE SCALE GENOMIC DNA]</scope>
    <source>
        <strain evidence="2 3">ATCC 34112</strain>
    </source>
</reference>
<comment type="caution">
    <text evidence="2">The sequence shown here is derived from an EMBL/GenBank/DDBJ whole genome shotgun (WGS) entry which is preliminary data.</text>
</comment>